<sequence length="560" mass="61471">MLIFLFFFFFLRAYRQCNSVIQKMNSRPPKEVQLTSPLLLHSQGGCAASTTIKQHSHDKFKSVFDTSIAAKEGAGKRSFAEGDAAAQRRTTQVPRCDVHPMTLLFNNQLHEDWFVIRFYSTNRNSALVGLFVFAVILVFGSMIDLSQPRLASVAAYKVSFIIATFLSVVSFLTAGVNAVVRKNLQLQVAIPKIMPMDIEVVKKDQSLFHLFSWWEVSLVLAHLATTTWSFTLIVAKDLGCLGSDTLLDDPVNDRICATTVQFDGLLMIPIGLQGLVFPVRWFLHVPFTISVVVVFFGIRFLPQLTLSATQPELVMTSAFVFGIPIVISAVVRYVRELELRQLLLKELQREATVPLPAEEQVKLLRNAHHGSHLWGLGKQTIVGMIHFRKFSSWVAKSGASEACRALCKLVDSADKFYELISPLSDSLLKCHIDGDHYLLVCPDRSDGGFLLIVALLSCQEVSAAERENDSEFGPLETCVAVTSGILGVAGIAASGTLAPAGPAMTRLLAVSRGCNSQSVGPRLTVTSDTLRYIASCVSLQTCSALTTNNEASKHLLEVSS</sequence>
<feature type="transmembrane region" description="Helical" evidence="1">
    <location>
        <begin position="158"/>
        <end position="180"/>
    </location>
</feature>
<gene>
    <name evidence="3" type="ORF">BSAL_86855</name>
</gene>
<evidence type="ECO:0000313" key="4">
    <source>
        <dbReference type="Proteomes" id="UP000051952"/>
    </source>
</evidence>
<evidence type="ECO:0000256" key="1">
    <source>
        <dbReference type="SAM" id="Phobius"/>
    </source>
</evidence>
<keyword evidence="1" id="KW-0472">Membrane</keyword>
<dbReference type="AlphaFoldDB" id="A0A0S4J4F9"/>
<dbReference type="Proteomes" id="UP000051952">
    <property type="component" value="Unassembled WGS sequence"/>
</dbReference>
<feature type="chain" id="PRO_5006621967" evidence="2">
    <location>
        <begin position="20"/>
        <end position="560"/>
    </location>
</feature>
<dbReference type="VEuPathDB" id="TriTrypDB:BSAL_86855"/>
<feature type="signal peptide" evidence="2">
    <location>
        <begin position="1"/>
        <end position="19"/>
    </location>
</feature>
<keyword evidence="4" id="KW-1185">Reference proteome</keyword>
<keyword evidence="2" id="KW-0732">Signal</keyword>
<organism evidence="3 4">
    <name type="scientific">Bodo saltans</name>
    <name type="common">Flagellated protozoan</name>
    <dbReference type="NCBI Taxonomy" id="75058"/>
    <lineage>
        <taxon>Eukaryota</taxon>
        <taxon>Discoba</taxon>
        <taxon>Euglenozoa</taxon>
        <taxon>Kinetoplastea</taxon>
        <taxon>Metakinetoplastina</taxon>
        <taxon>Eubodonida</taxon>
        <taxon>Bodonidae</taxon>
        <taxon>Bodo</taxon>
    </lineage>
</organism>
<feature type="transmembrane region" description="Helical" evidence="1">
    <location>
        <begin position="281"/>
        <end position="301"/>
    </location>
</feature>
<evidence type="ECO:0000256" key="2">
    <source>
        <dbReference type="SAM" id="SignalP"/>
    </source>
</evidence>
<name>A0A0S4J4F9_BODSA</name>
<keyword evidence="1" id="KW-1133">Transmembrane helix</keyword>
<proteinExistence type="predicted"/>
<accession>A0A0S4J4F9</accession>
<reference evidence="4" key="1">
    <citation type="submission" date="2015-09" db="EMBL/GenBank/DDBJ databases">
        <authorList>
            <consortium name="Pathogen Informatics"/>
        </authorList>
    </citation>
    <scope>NUCLEOTIDE SEQUENCE [LARGE SCALE GENOMIC DNA]</scope>
    <source>
        <strain evidence="4">Lake Konstanz</strain>
    </source>
</reference>
<protein>
    <submittedName>
        <fullName evidence="3">Membrane-associated protein, putative</fullName>
    </submittedName>
</protein>
<feature type="transmembrane region" description="Helical" evidence="1">
    <location>
        <begin position="126"/>
        <end position="146"/>
    </location>
</feature>
<evidence type="ECO:0000313" key="3">
    <source>
        <dbReference type="EMBL" id="CUG81865.1"/>
    </source>
</evidence>
<dbReference type="EMBL" id="CYKH01001073">
    <property type="protein sequence ID" value="CUG81865.1"/>
    <property type="molecule type" value="Genomic_DNA"/>
</dbReference>
<feature type="transmembrane region" description="Helical" evidence="1">
    <location>
        <begin position="313"/>
        <end position="334"/>
    </location>
</feature>
<keyword evidence="1" id="KW-0812">Transmembrane</keyword>